<feature type="signal peptide" evidence="1">
    <location>
        <begin position="1"/>
        <end position="19"/>
    </location>
</feature>
<proteinExistence type="predicted"/>
<accession>A0A1I3IRJ9</accession>
<evidence type="ECO:0000256" key="1">
    <source>
        <dbReference type="SAM" id="SignalP"/>
    </source>
</evidence>
<reference evidence="3" key="1">
    <citation type="submission" date="2016-10" db="EMBL/GenBank/DDBJ databases">
        <authorList>
            <person name="Varghese N."/>
            <person name="Submissions S."/>
        </authorList>
    </citation>
    <scope>NUCLEOTIDE SEQUENCE [LARGE SCALE GENOMIC DNA]</scope>
    <source>
        <strain evidence="3">XBD1002</strain>
    </source>
</reference>
<gene>
    <name evidence="2" type="ORF">SAMN04487775_10285</name>
</gene>
<name>A0A1I3IRJ9_9SPIR</name>
<dbReference type="PROSITE" id="PS51257">
    <property type="entry name" value="PROKAR_LIPOPROTEIN"/>
    <property type="match status" value="1"/>
</dbReference>
<dbReference type="EMBL" id="FORI01000002">
    <property type="protein sequence ID" value="SFI50480.1"/>
    <property type="molecule type" value="Genomic_DNA"/>
</dbReference>
<sequence>MQHHSKIYILISLVLAACAGLLMSCSQNTPELYTADYSVVFDYTNDETPPSARLTVFASSGSDVRRYERIKITSLETGWCWDTEVLSRLQADDEQWAGCTNLVAPENEKLPVGTYEVTYFNADEKEYTLTLDVRYDLEFYDILLPALPEFMSKQHAIEKIAVYDKEHILIYFGDRTEEFITTRDIWNHYREASTYQVIWYSRNGNVICITPEKPVVPEPQNISETN</sequence>
<protein>
    <submittedName>
        <fullName evidence="2">Uncharacterized protein</fullName>
    </submittedName>
</protein>
<dbReference type="Proteomes" id="UP000182737">
    <property type="component" value="Unassembled WGS sequence"/>
</dbReference>
<feature type="chain" id="PRO_5010344044" evidence="1">
    <location>
        <begin position="20"/>
        <end position="226"/>
    </location>
</feature>
<dbReference type="RefSeq" id="WP_074930427.1">
    <property type="nucleotide sequence ID" value="NZ_FORI01000002.1"/>
</dbReference>
<evidence type="ECO:0000313" key="2">
    <source>
        <dbReference type="EMBL" id="SFI50480.1"/>
    </source>
</evidence>
<dbReference type="AlphaFoldDB" id="A0A1I3IRJ9"/>
<dbReference type="OrthoDB" id="358901at2"/>
<keyword evidence="1" id="KW-0732">Signal</keyword>
<keyword evidence="3" id="KW-1185">Reference proteome</keyword>
<organism evidence="2 3">
    <name type="scientific">Treponema bryantii</name>
    <dbReference type="NCBI Taxonomy" id="163"/>
    <lineage>
        <taxon>Bacteria</taxon>
        <taxon>Pseudomonadati</taxon>
        <taxon>Spirochaetota</taxon>
        <taxon>Spirochaetia</taxon>
        <taxon>Spirochaetales</taxon>
        <taxon>Treponemataceae</taxon>
        <taxon>Treponema</taxon>
    </lineage>
</organism>
<evidence type="ECO:0000313" key="3">
    <source>
        <dbReference type="Proteomes" id="UP000182737"/>
    </source>
</evidence>